<name>A0ABS5Q7T3_9PROT</name>
<comment type="caution">
    <text evidence="1">The sequence shown here is derived from an EMBL/GenBank/DDBJ whole genome shotgun (WGS) entry which is preliminary data.</text>
</comment>
<organism evidence="1 2">
    <name type="scientific">Roseococcus pinisoli</name>
    <dbReference type="NCBI Taxonomy" id="2835040"/>
    <lineage>
        <taxon>Bacteria</taxon>
        <taxon>Pseudomonadati</taxon>
        <taxon>Pseudomonadota</taxon>
        <taxon>Alphaproteobacteria</taxon>
        <taxon>Acetobacterales</taxon>
        <taxon>Roseomonadaceae</taxon>
        <taxon>Roseococcus</taxon>
    </lineage>
</organism>
<evidence type="ECO:0000313" key="2">
    <source>
        <dbReference type="Proteomes" id="UP000766336"/>
    </source>
</evidence>
<dbReference type="Proteomes" id="UP000766336">
    <property type="component" value="Unassembled WGS sequence"/>
</dbReference>
<accession>A0ABS5Q7T3</accession>
<gene>
    <name evidence="1" type="ORF">KHU32_01940</name>
</gene>
<evidence type="ECO:0000313" key="1">
    <source>
        <dbReference type="EMBL" id="MBS7809680.1"/>
    </source>
</evidence>
<proteinExistence type="predicted"/>
<sequence length="230" mass="24577">MPLPPPDSIETLFGFLRPYSNSTTFGPFNEVRDKLIKIAKMAGMAGVQSGLQMGITSAVATAGVASGVSLAVTSFATIGSAIGPWLSAAAVYKKADGIFALHDLKDFASGRRKGIYTCSCGKCAAGLEYVINKKENNVVIIALAPFTGGLTAIVDRINSVRKSLQKNRPKEMHSRQFVESARDSCVSAMAAIMLLCGKWPDDKPPDENLLIEAVTILLADDGWAHLKSKW</sequence>
<dbReference type="EMBL" id="JAHCDA010000001">
    <property type="protein sequence ID" value="MBS7809680.1"/>
    <property type="molecule type" value="Genomic_DNA"/>
</dbReference>
<reference evidence="1 2" key="1">
    <citation type="submission" date="2021-05" db="EMBL/GenBank/DDBJ databases">
        <title>Roseococcus sp. XZZS9, whole genome shotgun sequencing project.</title>
        <authorList>
            <person name="Zhao G."/>
            <person name="Shen L."/>
        </authorList>
    </citation>
    <scope>NUCLEOTIDE SEQUENCE [LARGE SCALE GENOMIC DNA]</scope>
    <source>
        <strain evidence="1 2">XZZS9</strain>
    </source>
</reference>
<dbReference type="RefSeq" id="WP_213668354.1">
    <property type="nucleotide sequence ID" value="NZ_JAHCDA010000001.1"/>
</dbReference>
<protein>
    <submittedName>
        <fullName evidence="1">Uncharacterized protein</fullName>
    </submittedName>
</protein>
<keyword evidence="2" id="KW-1185">Reference proteome</keyword>